<dbReference type="AlphaFoldDB" id="A0AA87NUA8"/>
<comment type="caution">
    <text evidence="1">The sequence shown here is derived from an EMBL/GenBank/DDBJ whole genome shotgun (WGS) entry which is preliminary data.</text>
</comment>
<dbReference type="EMBL" id="ATFE01000009">
    <property type="protein sequence ID" value="EPF28596.1"/>
    <property type="molecule type" value="Genomic_DNA"/>
</dbReference>
<proteinExistence type="predicted"/>
<evidence type="ECO:0000313" key="2">
    <source>
        <dbReference type="Proteomes" id="UP000014634"/>
    </source>
</evidence>
<accession>A0AA87NUA8</accession>
<protein>
    <submittedName>
        <fullName evidence="1">Uncharacterized protein</fullName>
    </submittedName>
</protein>
<dbReference type="Proteomes" id="UP000014634">
    <property type="component" value="Unassembled WGS sequence"/>
</dbReference>
<gene>
    <name evidence="1" type="ORF">HMPREF9195_01292</name>
</gene>
<reference evidence="1 2" key="1">
    <citation type="submission" date="2013-04" db="EMBL/GenBank/DDBJ databases">
        <title>The Genome Sequence of Treponema medium ATCC 700293.</title>
        <authorList>
            <consortium name="The Broad Institute Genomics Platform"/>
            <person name="Earl A."/>
            <person name="Ward D."/>
            <person name="Feldgarden M."/>
            <person name="Gevers D."/>
            <person name="Leonetti C."/>
            <person name="Blanton J.M."/>
            <person name="Dewhirst F.E."/>
            <person name="Izard J."/>
            <person name="Walker B."/>
            <person name="Young S."/>
            <person name="Zeng Q."/>
            <person name="Gargeya S."/>
            <person name="Fitzgerald M."/>
            <person name="Haas B."/>
            <person name="Abouelleil A."/>
            <person name="Allen A.W."/>
            <person name="Alvarado L."/>
            <person name="Arachchi H.M."/>
            <person name="Berlin A.M."/>
            <person name="Chapman S.B."/>
            <person name="Gainer-Dewar J."/>
            <person name="Goldberg J."/>
            <person name="Griggs A."/>
            <person name="Gujja S."/>
            <person name="Hansen M."/>
            <person name="Howarth C."/>
            <person name="Imamovic A."/>
            <person name="Ireland A."/>
            <person name="Larimer J."/>
            <person name="McCowan C."/>
            <person name="Murphy C."/>
            <person name="Pearson M."/>
            <person name="Poon T.W."/>
            <person name="Priest M."/>
            <person name="Roberts A."/>
            <person name="Saif S."/>
            <person name="Shea T."/>
            <person name="Sisk P."/>
            <person name="Sykes S."/>
            <person name="Wortman J."/>
            <person name="Nusbaum C."/>
            <person name="Birren B."/>
        </authorList>
    </citation>
    <scope>NUCLEOTIDE SEQUENCE [LARGE SCALE GENOMIC DNA]</scope>
    <source>
        <strain evidence="1 2">ATCC 700293</strain>
    </source>
</reference>
<organism evidence="1 2">
    <name type="scientific">Treponema medium ATCC 700293</name>
    <dbReference type="NCBI Taxonomy" id="1125700"/>
    <lineage>
        <taxon>Bacteria</taxon>
        <taxon>Pseudomonadati</taxon>
        <taxon>Spirochaetota</taxon>
        <taxon>Spirochaetia</taxon>
        <taxon>Spirochaetales</taxon>
        <taxon>Treponemataceae</taxon>
        <taxon>Treponema</taxon>
    </lineage>
</organism>
<evidence type="ECO:0000313" key="1">
    <source>
        <dbReference type="EMBL" id="EPF28596.1"/>
    </source>
</evidence>
<name>A0AA87NUA8_TREMD</name>
<sequence>MPLVPCSSDVLAKPKLADEKCTRTYIFHQYRHGRRWFHAAATFRQAEPTETRVQELTRTSILGHSHTKAKIVVADVGVEADPKTDDTALRVIAPTTSA</sequence>